<dbReference type="GO" id="GO:0043565">
    <property type="term" value="F:sequence-specific DNA binding"/>
    <property type="evidence" value="ECO:0007669"/>
    <property type="project" value="InterPro"/>
</dbReference>
<dbReference type="AlphaFoldDB" id="A0A1G5EQ79"/>
<evidence type="ECO:0000259" key="7">
    <source>
        <dbReference type="PROSITE" id="PS50113"/>
    </source>
</evidence>
<dbReference type="InterPro" id="IPR000700">
    <property type="entry name" value="PAS-assoc_C"/>
</dbReference>
<dbReference type="InterPro" id="IPR035965">
    <property type="entry name" value="PAS-like_dom_sf"/>
</dbReference>
<dbReference type="Pfam" id="PF02954">
    <property type="entry name" value="HTH_8"/>
    <property type="match status" value="1"/>
</dbReference>
<dbReference type="InterPro" id="IPR025944">
    <property type="entry name" value="Sigma_54_int_dom_CS"/>
</dbReference>
<keyword evidence="1" id="KW-0547">Nucleotide-binding</keyword>
<dbReference type="PRINTS" id="PR01590">
    <property type="entry name" value="HTHFIS"/>
</dbReference>
<evidence type="ECO:0000256" key="2">
    <source>
        <dbReference type="ARBA" id="ARBA00022840"/>
    </source>
</evidence>
<dbReference type="InterPro" id="IPR000014">
    <property type="entry name" value="PAS"/>
</dbReference>
<protein>
    <submittedName>
        <fullName evidence="8">DNA-binding transcriptional response regulator, NtrC family, contains REC, AAA-type ATPase, and a Fis-type DNA-binding domains</fullName>
    </submittedName>
</protein>
<organism evidence="8 9">
    <name type="scientific">Desulfoluna spongiiphila</name>
    <dbReference type="NCBI Taxonomy" id="419481"/>
    <lineage>
        <taxon>Bacteria</taxon>
        <taxon>Pseudomonadati</taxon>
        <taxon>Thermodesulfobacteriota</taxon>
        <taxon>Desulfobacteria</taxon>
        <taxon>Desulfobacterales</taxon>
        <taxon>Desulfolunaceae</taxon>
        <taxon>Desulfoluna</taxon>
    </lineage>
</organism>
<evidence type="ECO:0000256" key="1">
    <source>
        <dbReference type="ARBA" id="ARBA00022741"/>
    </source>
</evidence>
<dbReference type="Gene3D" id="1.10.10.60">
    <property type="entry name" value="Homeodomain-like"/>
    <property type="match status" value="1"/>
</dbReference>
<keyword evidence="9" id="KW-1185">Reference proteome</keyword>
<evidence type="ECO:0000256" key="3">
    <source>
        <dbReference type="ARBA" id="ARBA00023015"/>
    </source>
</evidence>
<dbReference type="Gene3D" id="3.40.50.300">
    <property type="entry name" value="P-loop containing nucleotide triphosphate hydrolases"/>
    <property type="match status" value="1"/>
</dbReference>
<dbReference type="InterPro" id="IPR027417">
    <property type="entry name" value="P-loop_NTPase"/>
</dbReference>
<dbReference type="Gene3D" id="3.30.450.20">
    <property type="entry name" value="PAS domain"/>
    <property type="match status" value="1"/>
</dbReference>
<feature type="domain" description="Sigma-54 factor interaction" evidence="6">
    <location>
        <begin position="148"/>
        <end position="372"/>
    </location>
</feature>
<dbReference type="STRING" id="419481.SAMN05216233_106143"/>
<sequence length="446" mass="49858">MISHDTLMRNLPGMVYRRVNDGNWSIDYVSEGARKLFGETPYQMILTRRAKLANLVHEACVDEVIRASEQAMAGHKPYQLIYRVNSLTERDKWVWDRGEGIYNDAGSLIAAEGFITDFTEHKEMEEELREEIRRLKDQVALKTGFHAMTGASPAMQELYAMIEKAAETTAPVIVNGESGTGKELVSRTIHDIGPRKGKNFVPVNCGAIPENLMESEFFGHCKGAFSGAHSDREGLLDKADGGTLFLDEIGEIGLSMQTKLLRAIEGGGYTPVGGRQVKVPDIRIVSATNRDLAELVRRGKMREDFFYRIHVVPITVPPLRERRADIPLLVDRFIKAWPGGTKPGPSEMSAIMAYDWPGNIRELENVLRRYATLGRLDLPTACRAPANCPGMERGPLKARLAALEKQMIEKALKDHNHNRTRAASELAIDRRSLYTKIKAYNISPGE</sequence>
<evidence type="ECO:0000256" key="5">
    <source>
        <dbReference type="ARBA" id="ARBA00023163"/>
    </source>
</evidence>
<evidence type="ECO:0000313" key="9">
    <source>
        <dbReference type="Proteomes" id="UP000198870"/>
    </source>
</evidence>
<keyword evidence="4 8" id="KW-0238">DNA-binding</keyword>
<dbReference type="PROSITE" id="PS00688">
    <property type="entry name" value="SIGMA54_INTERACT_3"/>
    <property type="match status" value="1"/>
</dbReference>
<dbReference type="PROSITE" id="PS50113">
    <property type="entry name" value="PAC"/>
    <property type="match status" value="1"/>
</dbReference>
<gene>
    <name evidence="8" type="ORF">SAMN05216233_106143</name>
</gene>
<dbReference type="CDD" id="cd00009">
    <property type="entry name" value="AAA"/>
    <property type="match status" value="1"/>
</dbReference>
<keyword evidence="3" id="KW-0805">Transcription regulation</keyword>
<dbReference type="InterPro" id="IPR003593">
    <property type="entry name" value="AAA+_ATPase"/>
</dbReference>
<dbReference type="InterPro" id="IPR058031">
    <property type="entry name" value="AAA_lid_NorR"/>
</dbReference>
<dbReference type="InterPro" id="IPR002078">
    <property type="entry name" value="Sigma_54_int"/>
</dbReference>
<dbReference type="PROSITE" id="PS00675">
    <property type="entry name" value="SIGMA54_INTERACT_1"/>
    <property type="match status" value="1"/>
</dbReference>
<accession>A0A1G5EQ79</accession>
<proteinExistence type="predicted"/>
<dbReference type="CDD" id="cd00130">
    <property type="entry name" value="PAS"/>
    <property type="match status" value="1"/>
</dbReference>
<evidence type="ECO:0000313" key="8">
    <source>
        <dbReference type="EMBL" id="SCY28921.1"/>
    </source>
</evidence>
<dbReference type="SUPFAM" id="SSF55785">
    <property type="entry name" value="PYP-like sensor domain (PAS domain)"/>
    <property type="match status" value="1"/>
</dbReference>
<dbReference type="Pfam" id="PF00158">
    <property type="entry name" value="Sigma54_activat"/>
    <property type="match status" value="1"/>
</dbReference>
<dbReference type="EMBL" id="FMUX01000006">
    <property type="protein sequence ID" value="SCY28921.1"/>
    <property type="molecule type" value="Genomic_DNA"/>
</dbReference>
<evidence type="ECO:0000256" key="4">
    <source>
        <dbReference type="ARBA" id="ARBA00023125"/>
    </source>
</evidence>
<dbReference type="InterPro" id="IPR009057">
    <property type="entry name" value="Homeodomain-like_sf"/>
</dbReference>
<dbReference type="GO" id="GO:0005524">
    <property type="term" value="F:ATP binding"/>
    <property type="evidence" value="ECO:0007669"/>
    <property type="project" value="UniProtKB-KW"/>
</dbReference>
<dbReference type="FunFam" id="3.40.50.300:FF:000006">
    <property type="entry name" value="DNA-binding transcriptional regulator NtrC"/>
    <property type="match status" value="1"/>
</dbReference>
<dbReference type="Gene3D" id="1.10.8.60">
    <property type="match status" value="1"/>
</dbReference>
<dbReference type="SMART" id="SM00382">
    <property type="entry name" value="AAA"/>
    <property type="match status" value="1"/>
</dbReference>
<dbReference type="SUPFAM" id="SSF52540">
    <property type="entry name" value="P-loop containing nucleoside triphosphate hydrolases"/>
    <property type="match status" value="1"/>
</dbReference>
<dbReference type="SUPFAM" id="SSF46689">
    <property type="entry name" value="Homeodomain-like"/>
    <property type="match status" value="1"/>
</dbReference>
<dbReference type="PANTHER" id="PTHR32071">
    <property type="entry name" value="TRANSCRIPTIONAL REGULATORY PROTEIN"/>
    <property type="match status" value="1"/>
</dbReference>
<keyword evidence="2" id="KW-0067">ATP-binding</keyword>
<dbReference type="Pfam" id="PF25601">
    <property type="entry name" value="AAA_lid_14"/>
    <property type="match status" value="1"/>
</dbReference>
<keyword evidence="5" id="KW-0804">Transcription</keyword>
<dbReference type="RefSeq" id="WP_175469637.1">
    <property type="nucleotide sequence ID" value="NZ_FMUX01000006.1"/>
</dbReference>
<dbReference type="PROSITE" id="PS00676">
    <property type="entry name" value="SIGMA54_INTERACT_2"/>
    <property type="match status" value="1"/>
</dbReference>
<dbReference type="PROSITE" id="PS50045">
    <property type="entry name" value="SIGMA54_INTERACT_4"/>
    <property type="match status" value="1"/>
</dbReference>
<dbReference type="InterPro" id="IPR025662">
    <property type="entry name" value="Sigma_54_int_dom_ATP-bd_1"/>
</dbReference>
<dbReference type="InterPro" id="IPR002197">
    <property type="entry name" value="HTH_Fis"/>
</dbReference>
<dbReference type="InterPro" id="IPR025943">
    <property type="entry name" value="Sigma_54_int_dom_ATP-bd_2"/>
</dbReference>
<dbReference type="Proteomes" id="UP000198870">
    <property type="component" value="Unassembled WGS sequence"/>
</dbReference>
<name>A0A1G5EQ79_9BACT</name>
<reference evidence="8 9" key="1">
    <citation type="submission" date="2016-10" db="EMBL/GenBank/DDBJ databases">
        <authorList>
            <person name="de Groot N.N."/>
        </authorList>
    </citation>
    <scope>NUCLEOTIDE SEQUENCE [LARGE SCALE GENOMIC DNA]</scope>
    <source>
        <strain evidence="8 9">AA1</strain>
    </source>
</reference>
<feature type="domain" description="PAC" evidence="7">
    <location>
        <begin position="78"/>
        <end position="130"/>
    </location>
</feature>
<dbReference type="GO" id="GO:0006355">
    <property type="term" value="P:regulation of DNA-templated transcription"/>
    <property type="evidence" value="ECO:0007669"/>
    <property type="project" value="InterPro"/>
</dbReference>
<evidence type="ECO:0000259" key="6">
    <source>
        <dbReference type="PROSITE" id="PS50045"/>
    </source>
</evidence>